<gene>
    <name evidence="1" type="ORF">GX50_06533</name>
</gene>
<reference evidence="1 2" key="1">
    <citation type="submission" date="2017-10" db="EMBL/GenBank/DDBJ databases">
        <title>Comparative genomics in systemic dimorphic fungi from Ajellomycetaceae.</title>
        <authorList>
            <person name="Munoz J.F."/>
            <person name="Mcewen J.G."/>
            <person name="Clay O.K."/>
            <person name="Cuomo C.A."/>
        </authorList>
    </citation>
    <scope>NUCLEOTIDE SEQUENCE [LARGE SCALE GENOMIC DNA]</scope>
    <source>
        <strain evidence="1 2">UAMH4076</strain>
    </source>
</reference>
<dbReference type="Proteomes" id="UP000226031">
    <property type="component" value="Unassembled WGS sequence"/>
</dbReference>
<dbReference type="STRING" id="73230.A0A2B7ZBH6"/>
<sequence>MAIGPAETIYRAILIEYLPNSLPMNCVTYSKEHMNKAITGIQQIHPALVEHNYPYPKNILIITGDPERVVWIDLDVTITYPNNTYAVCTLETGKVAGLRKKLSALKALGQMIKKGVSDQIQSITSNAIPRKKFCNSVSSPMIKAASHYPTPLTSRGTTSPEE</sequence>
<organism evidence="1 2">
    <name type="scientific">[Emmonsia] crescens</name>
    <dbReference type="NCBI Taxonomy" id="73230"/>
    <lineage>
        <taxon>Eukaryota</taxon>
        <taxon>Fungi</taxon>
        <taxon>Dikarya</taxon>
        <taxon>Ascomycota</taxon>
        <taxon>Pezizomycotina</taxon>
        <taxon>Eurotiomycetes</taxon>
        <taxon>Eurotiomycetidae</taxon>
        <taxon>Onygenales</taxon>
        <taxon>Ajellomycetaceae</taxon>
        <taxon>Emergomyces</taxon>
    </lineage>
</organism>
<dbReference type="EMBL" id="PDND01000159">
    <property type="protein sequence ID" value="PGH30720.1"/>
    <property type="molecule type" value="Genomic_DNA"/>
</dbReference>
<evidence type="ECO:0000313" key="1">
    <source>
        <dbReference type="EMBL" id="PGH30720.1"/>
    </source>
</evidence>
<keyword evidence="2" id="KW-1185">Reference proteome</keyword>
<evidence type="ECO:0008006" key="3">
    <source>
        <dbReference type="Google" id="ProtNLM"/>
    </source>
</evidence>
<evidence type="ECO:0000313" key="2">
    <source>
        <dbReference type="Proteomes" id="UP000226031"/>
    </source>
</evidence>
<protein>
    <recommendedName>
        <fullName evidence="3">Protein kinase domain-containing protein</fullName>
    </recommendedName>
</protein>
<comment type="caution">
    <text evidence="1">The sequence shown here is derived from an EMBL/GenBank/DDBJ whole genome shotgun (WGS) entry which is preliminary data.</text>
</comment>
<accession>A0A2B7ZBH6</accession>
<name>A0A2B7ZBH6_9EURO</name>
<dbReference type="AlphaFoldDB" id="A0A2B7ZBH6"/>
<proteinExistence type="predicted"/>